<dbReference type="STRING" id="1443941.A9J31_04200"/>
<keyword evidence="2" id="KW-0479">Metal-binding</keyword>
<dbReference type="EMBL" id="LZDS01000023">
    <property type="protein sequence ID" value="OBX28820.1"/>
    <property type="molecule type" value="Genomic_DNA"/>
</dbReference>
<dbReference type="Proteomes" id="UP000185753">
    <property type="component" value="Unassembled WGS sequence"/>
</dbReference>
<evidence type="ECO:0000256" key="1">
    <source>
        <dbReference type="ARBA" id="ARBA00005495"/>
    </source>
</evidence>
<reference evidence="7" key="1">
    <citation type="submission" date="2016-06" db="EMBL/GenBank/DDBJ databases">
        <authorList>
            <person name="Radolfova-Krizova L."/>
            <person name="Nemec A."/>
        </authorList>
    </citation>
    <scope>NUCLEOTIDE SEQUENCE [LARGE SCALE GENOMIC DNA]</scope>
    <source>
        <strain evidence="7">ANC 4275</strain>
    </source>
</reference>
<dbReference type="Pfam" id="PF04828">
    <property type="entry name" value="GFA"/>
    <property type="match status" value="1"/>
</dbReference>
<dbReference type="PANTHER" id="PTHR33337">
    <property type="entry name" value="GFA DOMAIN-CONTAINING PROTEIN"/>
    <property type="match status" value="1"/>
</dbReference>
<evidence type="ECO:0000313" key="6">
    <source>
        <dbReference type="EMBL" id="OBX28820.1"/>
    </source>
</evidence>
<dbReference type="PROSITE" id="PS51891">
    <property type="entry name" value="CENP_V_GFA"/>
    <property type="match status" value="1"/>
</dbReference>
<evidence type="ECO:0000259" key="5">
    <source>
        <dbReference type="PROSITE" id="PS51891"/>
    </source>
</evidence>
<protein>
    <submittedName>
        <fullName evidence="6">Aldehyde-activating protein</fullName>
    </submittedName>
</protein>
<dbReference type="GO" id="GO:0046872">
    <property type="term" value="F:metal ion binding"/>
    <property type="evidence" value="ECO:0007669"/>
    <property type="project" value="UniProtKB-KW"/>
</dbReference>
<evidence type="ECO:0000256" key="2">
    <source>
        <dbReference type="ARBA" id="ARBA00022723"/>
    </source>
</evidence>
<feature type="domain" description="CENP-V/GFA" evidence="5">
    <location>
        <begin position="7"/>
        <end position="123"/>
    </location>
</feature>
<name>A0A1A7R978_9GAMM</name>
<dbReference type="OrthoDB" id="7765631at2"/>
<dbReference type="GO" id="GO:0016846">
    <property type="term" value="F:carbon-sulfur lyase activity"/>
    <property type="evidence" value="ECO:0007669"/>
    <property type="project" value="InterPro"/>
</dbReference>
<accession>A0A1A7R978</accession>
<comment type="similarity">
    <text evidence="1">Belongs to the Gfa family.</text>
</comment>
<dbReference type="InterPro" id="IPR006913">
    <property type="entry name" value="CENP-V/GFA"/>
</dbReference>
<proteinExistence type="inferred from homology"/>
<dbReference type="AlphaFoldDB" id="A0A1A7R978"/>
<sequence length="136" mass="15082">MRIEQQYTGSCLCGAVCYEINGPIGEIVECHCSRCRKANGTAYATNAPIAKADFKIVSGEQVLKKFQSSPTTQRCFCGECGSPIMSIKADNPDYYRLRIGTLDTPIQQVPVCHIFVSSKAEWDSIHDDLPQYAERP</sequence>
<dbReference type="InterPro" id="IPR011057">
    <property type="entry name" value="Mss4-like_sf"/>
</dbReference>
<keyword evidence="7" id="KW-1185">Reference proteome</keyword>
<dbReference type="PANTHER" id="PTHR33337:SF40">
    <property type="entry name" value="CENP-V_GFA DOMAIN-CONTAINING PROTEIN-RELATED"/>
    <property type="match status" value="1"/>
</dbReference>
<dbReference type="Gene3D" id="3.90.1590.10">
    <property type="entry name" value="glutathione-dependent formaldehyde- activating enzyme (gfa)"/>
    <property type="match status" value="1"/>
</dbReference>
<dbReference type="SUPFAM" id="SSF51316">
    <property type="entry name" value="Mss4-like"/>
    <property type="match status" value="1"/>
</dbReference>
<evidence type="ECO:0000256" key="3">
    <source>
        <dbReference type="ARBA" id="ARBA00022833"/>
    </source>
</evidence>
<dbReference type="RefSeq" id="WP_067764024.1">
    <property type="nucleotide sequence ID" value="NZ_JBLZYA010000038.1"/>
</dbReference>
<gene>
    <name evidence="6" type="ORF">A9J31_04200</name>
</gene>
<keyword evidence="4" id="KW-0456">Lyase</keyword>
<organism evidence="6 7">
    <name type="scientific">Acinetobacter gandensis</name>
    <dbReference type="NCBI Taxonomy" id="1443941"/>
    <lineage>
        <taxon>Bacteria</taxon>
        <taxon>Pseudomonadati</taxon>
        <taxon>Pseudomonadota</taxon>
        <taxon>Gammaproteobacteria</taxon>
        <taxon>Moraxellales</taxon>
        <taxon>Moraxellaceae</taxon>
        <taxon>Acinetobacter</taxon>
    </lineage>
</organism>
<evidence type="ECO:0000256" key="4">
    <source>
        <dbReference type="ARBA" id="ARBA00023239"/>
    </source>
</evidence>
<keyword evidence="3" id="KW-0862">Zinc</keyword>
<evidence type="ECO:0000313" key="7">
    <source>
        <dbReference type="Proteomes" id="UP000185753"/>
    </source>
</evidence>
<comment type="caution">
    <text evidence="6">The sequence shown here is derived from an EMBL/GenBank/DDBJ whole genome shotgun (WGS) entry which is preliminary data.</text>
</comment>